<accession>A0A543AY79</accession>
<dbReference type="InParanoid" id="A0A543AY79"/>
<name>A0A543AY79_9ACTN</name>
<dbReference type="AlphaFoldDB" id="A0A543AY79"/>
<protein>
    <submittedName>
        <fullName evidence="1">Uncharacterized protein</fullName>
    </submittedName>
</protein>
<organism evidence="1 2">
    <name type="scientific">Stackebrandtia endophytica</name>
    <dbReference type="NCBI Taxonomy" id="1496996"/>
    <lineage>
        <taxon>Bacteria</taxon>
        <taxon>Bacillati</taxon>
        <taxon>Actinomycetota</taxon>
        <taxon>Actinomycetes</taxon>
        <taxon>Glycomycetales</taxon>
        <taxon>Glycomycetaceae</taxon>
        <taxon>Stackebrandtia</taxon>
    </lineage>
</organism>
<keyword evidence="2" id="KW-1185">Reference proteome</keyword>
<evidence type="ECO:0000313" key="2">
    <source>
        <dbReference type="Proteomes" id="UP000317043"/>
    </source>
</evidence>
<comment type="caution">
    <text evidence="1">The sequence shown here is derived from an EMBL/GenBank/DDBJ whole genome shotgun (WGS) entry which is preliminary data.</text>
</comment>
<proteinExistence type="predicted"/>
<dbReference type="EMBL" id="VFOW01000001">
    <property type="protein sequence ID" value="TQL77531.1"/>
    <property type="molecule type" value="Genomic_DNA"/>
</dbReference>
<gene>
    <name evidence="1" type="ORF">FB566_3090</name>
</gene>
<sequence length="106" mass="12456">MSKTTITVEDVIYIRWGKRIRQRHRAVRRGFRRVCSHCGRPWGRNGCAEYLWATDFLSQFSLIVLPDRPSRPKRRHTPTYTATLNQVAADIARAYRRYVTGRPLPV</sequence>
<dbReference type="RefSeq" id="WP_142040563.1">
    <property type="nucleotide sequence ID" value="NZ_JBHTGS010000001.1"/>
</dbReference>
<evidence type="ECO:0000313" key="1">
    <source>
        <dbReference type="EMBL" id="TQL77531.1"/>
    </source>
</evidence>
<reference evidence="1 2" key="1">
    <citation type="submission" date="2019-06" db="EMBL/GenBank/DDBJ databases">
        <title>Sequencing the genomes of 1000 actinobacteria strains.</title>
        <authorList>
            <person name="Klenk H.-P."/>
        </authorList>
    </citation>
    <scope>NUCLEOTIDE SEQUENCE [LARGE SCALE GENOMIC DNA]</scope>
    <source>
        <strain evidence="1 2">DSM 45928</strain>
    </source>
</reference>
<dbReference type="Proteomes" id="UP000317043">
    <property type="component" value="Unassembled WGS sequence"/>
</dbReference>